<protein>
    <submittedName>
        <fullName evidence="10">Type II CRISPR-associated endonuclease Cas1</fullName>
    </submittedName>
</protein>
<keyword evidence="7" id="KW-0238">DNA-binding</keyword>
<dbReference type="InterPro" id="IPR050646">
    <property type="entry name" value="Cas1"/>
</dbReference>
<dbReference type="InterPro" id="IPR002729">
    <property type="entry name" value="CRISPR-assoc_Cas1"/>
</dbReference>
<organism evidence="10 11">
    <name type="scientific">Companilactobacillus baiquanensis</name>
    <dbReference type="NCBI Taxonomy" id="2486005"/>
    <lineage>
        <taxon>Bacteria</taxon>
        <taxon>Bacillati</taxon>
        <taxon>Bacillota</taxon>
        <taxon>Bacilli</taxon>
        <taxon>Lactobacillales</taxon>
        <taxon>Lactobacillaceae</taxon>
        <taxon>Companilactobacillus</taxon>
    </lineage>
</organism>
<evidence type="ECO:0000256" key="5">
    <source>
        <dbReference type="ARBA" id="ARBA00022842"/>
    </source>
</evidence>
<proteinExistence type="predicted"/>
<keyword evidence="2" id="KW-0479">Metal-binding</keyword>
<evidence type="ECO:0000256" key="3">
    <source>
        <dbReference type="ARBA" id="ARBA00022759"/>
    </source>
</evidence>
<keyword evidence="3 10" id="KW-0255">Endonuclease</keyword>
<dbReference type="Pfam" id="PF01867">
    <property type="entry name" value="Cas_Cas1"/>
    <property type="match status" value="1"/>
</dbReference>
<dbReference type="EMBL" id="JBHSSN010000015">
    <property type="protein sequence ID" value="MFC6324165.1"/>
    <property type="molecule type" value="Genomic_DNA"/>
</dbReference>
<evidence type="ECO:0000313" key="11">
    <source>
        <dbReference type="Proteomes" id="UP001596186"/>
    </source>
</evidence>
<keyword evidence="8" id="KW-0464">Manganese</keyword>
<gene>
    <name evidence="10" type="primary">cas1</name>
    <name evidence="10" type="ORF">ACFP1F_10485</name>
</gene>
<dbReference type="NCBIfam" id="TIGR03639">
    <property type="entry name" value="cas1_NMENI"/>
    <property type="match status" value="1"/>
</dbReference>
<name>A0ABW1V090_9LACO</name>
<comment type="caution">
    <text evidence="10">The sequence shown here is derived from an EMBL/GenBank/DDBJ whole genome shotgun (WGS) entry which is preliminary data.</text>
</comment>
<accession>A0ABW1V090</accession>
<keyword evidence="4" id="KW-0378">Hydrolase</keyword>
<dbReference type="PANTHER" id="PTHR34353:SF2">
    <property type="entry name" value="CRISPR-ASSOCIATED ENDONUCLEASE CAS1 1"/>
    <property type="match status" value="1"/>
</dbReference>
<dbReference type="InterPro" id="IPR042211">
    <property type="entry name" value="CRISPR-assoc_Cas1_N"/>
</dbReference>
<keyword evidence="6" id="KW-0051">Antiviral defense</keyword>
<dbReference type="Gene3D" id="1.20.120.920">
    <property type="entry name" value="CRISPR-associated endonuclease Cas1, C-terminal domain"/>
    <property type="match status" value="1"/>
</dbReference>
<evidence type="ECO:0000256" key="8">
    <source>
        <dbReference type="ARBA" id="ARBA00023211"/>
    </source>
</evidence>
<dbReference type="GO" id="GO:0004519">
    <property type="term" value="F:endonuclease activity"/>
    <property type="evidence" value="ECO:0007669"/>
    <property type="project" value="UniProtKB-KW"/>
</dbReference>
<sequence>MGWKTIFISSKSKLSYKANHLLIQTATEVKTIPFHQIGCIMISTTQTVITSYLIAKLMEQDIKVIFCDNEHDPCSELTPYYSNLKRNQNIEKQISWSISKKEQLWTEIVTNKIENQIKIMKIFNLNTSEVVEELNQLEENDHSNREAIIAMKYFPAIFGNNFTRGNHDEITNVMLNYGYTVLLSTINQEIASQGYLTQLGIHHHSLQNDFNLSSDLMEPFRQFFDLEVLKIRDEEFNLDNKLRLIDVLNHEIKYDGKNYLIRNAITKHIQYCFKFMDSKKDNFVKVGIPDEV</sequence>
<dbReference type="InterPro" id="IPR019855">
    <property type="entry name" value="CRISPR-assoc_Cas1_NMENI"/>
</dbReference>
<dbReference type="NCBIfam" id="TIGR00287">
    <property type="entry name" value="cas1"/>
    <property type="match status" value="1"/>
</dbReference>
<dbReference type="PANTHER" id="PTHR34353">
    <property type="entry name" value="CRISPR-ASSOCIATED ENDONUCLEASE CAS1 1"/>
    <property type="match status" value="1"/>
</dbReference>
<evidence type="ECO:0000256" key="2">
    <source>
        <dbReference type="ARBA" id="ARBA00022723"/>
    </source>
</evidence>
<comment type="subunit">
    <text evidence="9">Homodimer, forms a heterotetramer with a Cas2 homodimer.</text>
</comment>
<keyword evidence="5" id="KW-0460">Magnesium</keyword>
<dbReference type="Gene3D" id="3.100.10.20">
    <property type="entry name" value="CRISPR-associated endonuclease Cas1, N-terminal domain"/>
    <property type="match status" value="1"/>
</dbReference>
<dbReference type="Proteomes" id="UP001596186">
    <property type="component" value="Unassembled WGS sequence"/>
</dbReference>
<evidence type="ECO:0000256" key="1">
    <source>
        <dbReference type="ARBA" id="ARBA00022722"/>
    </source>
</evidence>
<evidence type="ECO:0000256" key="7">
    <source>
        <dbReference type="ARBA" id="ARBA00023125"/>
    </source>
</evidence>
<reference evidence="11" key="1">
    <citation type="journal article" date="2019" name="Int. J. Syst. Evol. Microbiol.">
        <title>The Global Catalogue of Microorganisms (GCM) 10K type strain sequencing project: providing services to taxonomists for standard genome sequencing and annotation.</title>
        <authorList>
            <consortium name="The Broad Institute Genomics Platform"/>
            <consortium name="The Broad Institute Genome Sequencing Center for Infectious Disease"/>
            <person name="Wu L."/>
            <person name="Ma J."/>
        </authorList>
    </citation>
    <scope>NUCLEOTIDE SEQUENCE [LARGE SCALE GENOMIC DNA]</scope>
    <source>
        <strain evidence="11">CCM 8895</strain>
    </source>
</reference>
<evidence type="ECO:0000256" key="9">
    <source>
        <dbReference type="ARBA" id="ARBA00038592"/>
    </source>
</evidence>
<evidence type="ECO:0000313" key="10">
    <source>
        <dbReference type="EMBL" id="MFC6324165.1"/>
    </source>
</evidence>
<evidence type="ECO:0000256" key="6">
    <source>
        <dbReference type="ARBA" id="ARBA00023118"/>
    </source>
</evidence>
<dbReference type="InterPro" id="IPR042206">
    <property type="entry name" value="CRISPR-assoc_Cas1_C"/>
</dbReference>
<keyword evidence="1" id="KW-0540">Nuclease</keyword>
<evidence type="ECO:0000256" key="4">
    <source>
        <dbReference type="ARBA" id="ARBA00022801"/>
    </source>
</evidence>
<dbReference type="RefSeq" id="WP_125593501.1">
    <property type="nucleotide sequence ID" value="NZ_JBHSSN010000015.1"/>
</dbReference>
<keyword evidence="11" id="KW-1185">Reference proteome</keyword>